<dbReference type="EMBL" id="AP018448">
    <property type="protein sequence ID" value="BBC37187.1"/>
    <property type="molecule type" value="Genomic_DNA"/>
</dbReference>
<feature type="region of interest" description="Disordered" evidence="1">
    <location>
        <begin position="1"/>
        <end position="54"/>
    </location>
</feature>
<proteinExistence type="predicted"/>
<name>A0ABM7FKX2_9ACTN</name>
<accession>A0ABM7FKX2</accession>
<keyword evidence="3" id="KW-1185">Reference proteome</keyword>
<reference evidence="2 3" key="2">
    <citation type="journal article" date="2023" name="ChemBioChem">
        <title>Acyltransferase Domain Exchange between Two Independent Type I Polyketide Synthases in the Same Producer Strain of Macrolide Antibiotics.</title>
        <authorList>
            <person name="Kudo F."/>
            <person name="Kishikawa K."/>
            <person name="Tsuboi K."/>
            <person name="Kido T."/>
            <person name="Usui T."/>
            <person name="Hashimoto J."/>
            <person name="Shin-Ya K."/>
            <person name="Miyanaga A."/>
            <person name="Eguchi T."/>
        </authorList>
    </citation>
    <scope>NUCLEOTIDE SEQUENCE [LARGE SCALE GENOMIC DNA]</scope>
    <source>
        <strain evidence="2 3">A-8890</strain>
    </source>
</reference>
<evidence type="ECO:0000313" key="2">
    <source>
        <dbReference type="EMBL" id="BBC37187.1"/>
    </source>
</evidence>
<evidence type="ECO:0000313" key="3">
    <source>
        <dbReference type="Proteomes" id="UP001321542"/>
    </source>
</evidence>
<protein>
    <submittedName>
        <fullName evidence="2">Uncharacterized protein</fullName>
    </submittedName>
</protein>
<evidence type="ECO:0000256" key="1">
    <source>
        <dbReference type="SAM" id="MobiDB-lite"/>
    </source>
</evidence>
<organism evidence="2 3">
    <name type="scientific">Streptomyces graminofaciens</name>
    <dbReference type="NCBI Taxonomy" id="68212"/>
    <lineage>
        <taxon>Bacteria</taxon>
        <taxon>Bacillati</taxon>
        <taxon>Actinomycetota</taxon>
        <taxon>Actinomycetes</taxon>
        <taxon>Kitasatosporales</taxon>
        <taxon>Streptomycetaceae</taxon>
        <taxon>Streptomyces</taxon>
    </lineage>
</organism>
<reference evidence="2 3" key="1">
    <citation type="journal article" date="2010" name="ChemBioChem">
        <title>Cloning and characterization of the biosynthetic gene cluster of 16-membered macrolide antibiotic FD-891: involvement of a dual functional cytochrome P450 monooxygenase catalyzing epoxidation and hydroxylation.</title>
        <authorList>
            <person name="Kudo F."/>
            <person name="Motegi A."/>
            <person name="Mizoue K."/>
            <person name="Eguchi T."/>
        </authorList>
    </citation>
    <scope>NUCLEOTIDE SEQUENCE [LARGE SCALE GENOMIC DNA]</scope>
    <source>
        <strain evidence="2 3">A-8890</strain>
    </source>
</reference>
<gene>
    <name evidence="2" type="ORF">SGFS_084810</name>
</gene>
<sequence length="77" mass="8069">MREHAPHLTRGANESRFNDTQDPARIAVPQATGSKAAPAEILARPPSRKAGPAVPVLVQGSKGLCRVCDGDNSDGRP</sequence>
<dbReference type="Proteomes" id="UP001321542">
    <property type="component" value="Chromosome"/>
</dbReference>